<gene>
    <name evidence="3" type="ORF">GCM10009867_11720</name>
</gene>
<dbReference type="InterPro" id="IPR012338">
    <property type="entry name" value="Beta-lactam/transpept-like"/>
</dbReference>
<dbReference type="SUPFAM" id="SSF56601">
    <property type="entry name" value="beta-lactamase/transpeptidase-like"/>
    <property type="match status" value="1"/>
</dbReference>
<evidence type="ECO:0000256" key="1">
    <source>
        <dbReference type="ARBA" id="ARBA00022801"/>
    </source>
</evidence>
<dbReference type="InterPro" id="IPR001466">
    <property type="entry name" value="Beta-lactam-related"/>
</dbReference>
<sequence length="405" mass="41889">MTTPPAARRAGQELRGVEEAARSLLDLGRPGAQPAGAVVGVLLDGVESVAAEGLAVLGDGRAQRPMTVDTLIDLASVTKVASTTALTMRLVADDVLRLDEPVATYLPTFAGIGSGVGVGGRHRAAVTVRDLVQHTSGLPPWLPLYCRTTDRGEALAIAAQTPLARDPGTACTYSDLGMIVLGAVLEAVTGLRQDAALARLVLEPLGLGHTAYGPVPADQAAASADSDVVEHTMVATGDPYPTPHQVHDFDGWRDAPVVGAANDGNAAHALAGVAGHAGLFATIPDLLTLARSLVDPEVVPEGVIREFTRPQRLASDRSLGFALMTATVAGERVPLAVHVGFTGTWLGVALDRDLVVAAAATRLHGTTGSIRRPGTSRDHLVTTTEIAATALDHLDLARQERTGAR</sequence>
<reference evidence="4" key="1">
    <citation type="journal article" date="2019" name="Int. J. Syst. Evol. Microbiol.">
        <title>The Global Catalogue of Microorganisms (GCM) 10K type strain sequencing project: providing services to taxonomists for standard genome sequencing and annotation.</title>
        <authorList>
            <consortium name="The Broad Institute Genomics Platform"/>
            <consortium name="The Broad Institute Genome Sequencing Center for Infectious Disease"/>
            <person name="Wu L."/>
            <person name="Ma J."/>
        </authorList>
    </citation>
    <scope>NUCLEOTIDE SEQUENCE [LARGE SCALE GENOMIC DNA]</scope>
    <source>
        <strain evidence="4">JCM 16378</strain>
    </source>
</reference>
<comment type="caution">
    <text evidence="3">The sequence shown here is derived from an EMBL/GenBank/DDBJ whole genome shotgun (WGS) entry which is preliminary data.</text>
</comment>
<name>A0ABP6GZD4_9MICO</name>
<keyword evidence="4" id="KW-1185">Reference proteome</keyword>
<feature type="domain" description="Beta-lactamase-related" evidence="2">
    <location>
        <begin position="35"/>
        <end position="367"/>
    </location>
</feature>
<proteinExistence type="predicted"/>
<dbReference type="Pfam" id="PF00144">
    <property type="entry name" value="Beta-lactamase"/>
    <property type="match status" value="1"/>
</dbReference>
<accession>A0ABP6GZD4</accession>
<dbReference type="Gene3D" id="3.40.710.10">
    <property type="entry name" value="DD-peptidase/beta-lactamase superfamily"/>
    <property type="match status" value="1"/>
</dbReference>
<evidence type="ECO:0000313" key="3">
    <source>
        <dbReference type="EMBL" id="GAA2733538.1"/>
    </source>
</evidence>
<dbReference type="PANTHER" id="PTHR43283:SF11">
    <property type="entry name" value="BETA-LACTAMASE-RELATED DOMAIN-CONTAINING PROTEIN"/>
    <property type="match status" value="1"/>
</dbReference>
<evidence type="ECO:0000259" key="2">
    <source>
        <dbReference type="Pfam" id="PF00144"/>
    </source>
</evidence>
<dbReference type="InterPro" id="IPR050789">
    <property type="entry name" value="Diverse_Enzym_Activities"/>
</dbReference>
<keyword evidence="1" id="KW-0378">Hydrolase</keyword>
<dbReference type="Proteomes" id="UP001501326">
    <property type="component" value="Unassembled WGS sequence"/>
</dbReference>
<organism evidence="3 4">
    <name type="scientific">Pedococcus aerophilus</name>
    <dbReference type="NCBI Taxonomy" id="436356"/>
    <lineage>
        <taxon>Bacteria</taxon>
        <taxon>Bacillati</taxon>
        <taxon>Actinomycetota</taxon>
        <taxon>Actinomycetes</taxon>
        <taxon>Micrococcales</taxon>
        <taxon>Intrasporangiaceae</taxon>
        <taxon>Pedococcus</taxon>
    </lineage>
</organism>
<dbReference type="RefSeq" id="WP_344191164.1">
    <property type="nucleotide sequence ID" value="NZ_BAAARN010000001.1"/>
</dbReference>
<protein>
    <recommendedName>
        <fullName evidence="2">Beta-lactamase-related domain-containing protein</fullName>
    </recommendedName>
</protein>
<dbReference type="EMBL" id="BAAARN010000001">
    <property type="protein sequence ID" value="GAA2733538.1"/>
    <property type="molecule type" value="Genomic_DNA"/>
</dbReference>
<evidence type="ECO:0000313" key="4">
    <source>
        <dbReference type="Proteomes" id="UP001501326"/>
    </source>
</evidence>
<dbReference type="PANTHER" id="PTHR43283">
    <property type="entry name" value="BETA-LACTAMASE-RELATED"/>
    <property type="match status" value="1"/>
</dbReference>